<dbReference type="EMBL" id="CP003804">
    <property type="protein sequence ID" value="AGF47632.1"/>
    <property type="molecule type" value="Genomic_DNA"/>
</dbReference>
<dbReference type="CDD" id="cd16443">
    <property type="entry name" value="LplA"/>
    <property type="match status" value="1"/>
</dbReference>
<dbReference type="Proteomes" id="UP000011686">
    <property type="component" value="Chromosome"/>
</dbReference>
<dbReference type="PROSITE" id="PS51733">
    <property type="entry name" value="BPL_LPL_CATALYTIC"/>
    <property type="match status" value="1"/>
</dbReference>
<dbReference type="InterPro" id="IPR004143">
    <property type="entry name" value="BPL_LPL_catalytic"/>
</dbReference>
<name>M1LPP1_9PROT</name>
<evidence type="ECO:0000313" key="2">
    <source>
        <dbReference type="EMBL" id="AGF47632.1"/>
    </source>
</evidence>
<dbReference type="KEGG" id="kct:CDEE_0607"/>
<dbReference type="PANTHER" id="PTHR43679:SF2">
    <property type="entry name" value="OCTANOYL-[GCVH]:PROTEIN N-OCTANOYLTRANSFERASE"/>
    <property type="match status" value="1"/>
</dbReference>
<accession>M1LPP1</accession>
<dbReference type="InterPro" id="IPR050664">
    <property type="entry name" value="Octanoyltrans_LipM/LipL"/>
</dbReference>
<keyword evidence="2" id="KW-0436">Ligase</keyword>
<dbReference type="Pfam" id="PF21948">
    <property type="entry name" value="LplA-B_cat"/>
    <property type="match status" value="1"/>
</dbReference>
<dbReference type="SUPFAM" id="SSF55681">
    <property type="entry name" value="Class II aaRS and biotin synthetases"/>
    <property type="match status" value="1"/>
</dbReference>
<reference evidence="2 3" key="1">
    <citation type="journal article" date="2013" name="Genome Biol. Evol.">
        <title>Genome evolution and phylogenomic analysis of candidatus kinetoplastibacterium, the betaproteobacterial endosymbionts of strigomonas and angomonas.</title>
        <authorList>
            <person name="Alves J.M."/>
            <person name="Serrano M.G."/>
            <person name="Maia da Silva F."/>
            <person name="Voegtly L.J."/>
            <person name="Matveyev A.V."/>
            <person name="Teixeira M.M."/>
            <person name="Camargo E.P."/>
            <person name="Buck G.A."/>
        </authorList>
    </citation>
    <scope>NUCLEOTIDE SEQUENCE [LARGE SCALE GENOMIC DNA]</scope>
    <source>
        <strain evidence="2 3">TCC036E</strain>
    </source>
</reference>
<protein>
    <submittedName>
        <fullName evidence="2">Lipoate-protein ligase A</fullName>
        <ecNumber evidence="2">2.7.7.63</ecNumber>
    </submittedName>
</protein>
<evidence type="ECO:0000313" key="3">
    <source>
        <dbReference type="Proteomes" id="UP000011686"/>
    </source>
</evidence>
<dbReference type="GO" id="GO:0016874">
    <property type="term" value="F:ligase activity"/>
    <property type="evidence" value="ECO:0007669"/>
    <property type="project" value="UniProtKB-KW"/>
</dbReference>
<dbReference type="HOGENOM" id="CLU_022986_5_2_4"/>
<gene>
    <name evidence="2" type="ORF">CDEE_0607</name>
</gene>
<keyword evidence="2" id="KW-0808">Transferase</keyword>
<organism evidence="2 3">
    <name type="scientific">Candidatus Kinetoplastidibacterium crithidiae TCC036E</name>
    <dbReference type="NCBI Taxonomy" id="1208918"/>
    <lineage>
        <taxon>Bacteria</taxon>
        <taxon>Pseudomonadati</taxon>
        <taxon>Pseudomonadota</taxon>
        <taxon>Betaproteobacteria</taxon>
        <taxon>Candidatus Kinetoplastidibacterium</taxon>
    </lineage>
</organism>
<sequence>MSIKKWDDYKWQLIYGAPQDPNIHMALDQQITEDVNLGIRLPTLRIWEWDSSAIVLGRFQSVKNEVNKLYADKYNLKIVRRITGGGAMFIEPGNTITYSISLPKELVLNLTFQESYKFLDSWVVDSFKELGVSVKYKPLNDIESENGKKIGGAAQARLSKAILHHTTIAYSIDQEKMAKALRISKEKISDKGIESANKRVDNTTLTSTGLSRLEFIQNMIKHFSKICHVEKIELDKKTMNLAKKISKEKFSTESWINIVP</sequence>
<keyword evidence="2" id="KW-0548">Nucleotidyltransferase</keyword>
<dbReference type="RefSeq" id="WP_015238535.1">
    <property type="nucleotide sequence ID" value="NC_020283.1"/>
</dbReference>
<dbReference type="Gene3D" id="3.30.930.10">
    <property type="entry name" value="Bira Bifunctional Protein, Domain 2"/>
    <property type="match status" value="1"/>
</dbReference>
<keyword evidence="3" id="KW-1185">Reference proteome</keyword>
<feature type="domain" description="BPL/LPL catalytic" evidence="1">
    <location>
        <begin position="38"/>
        <end position="231"/>
    </location>
</feature>
<dbReference type="STRING" id="1208918.CDEE_0607"/>
<dbReference type="GO" id="GO:0016779">
    <property type="term" value="F:nucleotidyltransferase activity"/>
    <property type="evidence" value="ECO:0007669"/>
    <property type="project" value="UniProtKB-KW"/>
</dbReference>
<dbReference type="InterPro" id="IPR045864">
    <property type="entry name" value="aa-tRNA-synth_II/BPL/LPL"/>
</dbReference>
<dbReference type="eggNOG" id="COG0095">
    <property type="taxonomic scope" value="Bacteria"/>
</dbReference>
<dbReference type="PANTHER" id="PTHR43679">
    <property type="entry name" value="OCTANOYLTRANSFERASE LIPM-RELATED"/>
    <property type="match status" value="1"/>
</dbReference>
<evidence type="ECO:0000259" key="1">
    <source>
        <dbReference type="PROSITE" id="PS51733"/>
    </source>
</evidence>
<dbReference type="AlphaFoldDB" id="M1LPP1"/>
<dbReference type="PATRIC" id="fig|1208918.3.peg.331"/>
<dbReference type="EC" id="2.7.7.63" evidence="2"/>
<proteinExistence type="predicted"/>